<dbReference type="Pfam" id="PF09917">
    <property type="entry name" value="DUF2147"/>
    <property type="match status" value="1"/>
</dbReference>
<sequence length="134" mass="14567">MLFKYSAAILTLSLVAAPAAARTPPPAGIWANPHNTVHVTFKRCRDAICGKVVWASRTAIEDAQRGGVDQLVGEELFRDFVEDEPGRWSGEVFIPDVGQTVSGTITQIDARTLVGEGCMFAGFGCKTQSWKRIK</sequence>
<dbReference type="AlphaFoldDB" id="A0A2T5U7Z9"/>
<dbReference type="GeneID" id="91005651"/>
<evidence type="ECO:0000313" key="3">
    <source>
        <dbReference type="EMBL" id="PTW47588.1"/>
    </source>
</evidence>
<reference evidence="3 4" key="1">
    <citation type="submission" date="2018-04" db="EMBL/GenBank/DDBJ databases">
        <title>Genomic Encyclopedia of Type Strains, Phase III (KMG-III): the genomes of soil and plant-associated and newly described type strains.</title>
        <authorList>
            <person name="Whitman W."/>
        </authorList>
    </citation>
    <scope>NUCLEOTIDE SEQUENCE [LARGE SCALE GENOMIC DNA]</scope>
    <source>
        <strain evidence="3 4">MA-olki</strain>
    </source>
</reference>
<evidence type="ECO:0000313" key="4">
    <source>
        <dbReference type="Proteomes" id="UP000244013"/>
    </source>
</evidence>
<dbReference type="EMBL" id="QAYE01000003">
    <property type="protein sequence ID" value="PTW47588.1"/>
    <property type="molecule type" value="Genomic_DNA"/>
</dbReference>
<accession>A0A2T5U7Z9</accession>
<organism evidence="3 4">
    <name type="scientific">Sphingomonas faeni</name>
    <dbReference type="NCBI Taxonomy" id="185950"/>
    <lineage>
        <taxon>Bacteria</taxon>
        <taxon>Pseudomonadati</taxon>
        <taxon>Pseudomonadota</taxon>
        <taxon>Alphaproteobacteria</taxon>
        <taxon>Sphingomonadales</taxon>
        <taxon>Sphingomonadaceae</taxon>
        <taxon>Sphingomonas</taxon>
    </lineage>
</organism>
<keyword evidence="1" id="KW-0732">Signal</keyword>
<dbReference type="PANTHER" id="PTHR36919:SF2">
    <property type="entry name" value="BLL6627 PROTEIN"/>
    <property type="match status" value="1"/>
</dbReference>
<comment type="caution">
    <text evidence="3">The sequence shown here is derived from an EMBL/GenBank/DDBJ whole genome shotgun (WGS) entry which is preliminary data.</text>
</comment>
<dbReference type="Gene3D" id="2.40.128.520">
    <property type="match status" value="1"/>
</dbReference>
<feature type="chain" id="PRO_5015432150" evidence="1">
    <location>
        <begin position="22"/>
        <end position="134"/>
    </location>
</feature>
<dbReference type="OrthoDB" id="9811671at2"/>
<dbReference type="PANTHER" id="PTHR36919">
    <property type="entry name" value="BLR1215 PROTEIN"/>
    <property type="match status" value="1"/>
</dbReference>
<dbReference type="InterPro" id="IPR019223">
    <property type="entry name" value="DUF2147"/>
</dbReference>
<gene>
    <name evidence="3" type="ORF">C8J25_103307</name>
</gene>
<protein>
    <submittedName>
        <fullName evidence="3">Uncharacterized protein (DUF2147 family)</fullName>
    </submittedName>
</protein>
<feature type="domain" description="DUF2147" evidence="2">
    <location>
        <begin position="28"/>
        <end position="132"/>
    </location>
</feature>
<evidence type="ECO:0000259" key="2">
    <source>
        <dbReference type="Pfam" id="PF09917"/>
    </source>
</evidence>
<dbReference type="RefSeq" id="WP_107953911.1">
    <property type="nucleotide sequence ID" value="NZ_QAYE01000003.1"/>
</dbReference>
<name>A0A2T5U7Z9_9SPHN</name>
<dbReference type="Proteomes" id="UP000244013">
    <property type="component" value="Unassembled WGS sequence"/>
</dbReference>
<proteinExistence type="predicted"/>
<feature type="signal peptide" evidence="1">
    <location>
        <begin position="1"/>
        <end position="21"/>
    </location>
</feature>
<evidence type="ECO:0000256" key="1">
    <source>
        <dbReference type="SAM" id="SignalP"/>
    </source>
</evidence>